<dbReference type="GeneID" id="9814081"/>
<dbReference type="CTD" id="9814081"/>
<dbReference type="PROSITE" id="PS50181">
    <property type="entry name" value="FBOX"/>
    <property type="match status" value="1"/>
</dbReference>
<protein>
    <recommendedName>
        <fullName evidence="1">F-box domain-containing protein</fullName>
    </recommendedName>
</protein>
<dbReference type="PANTHER" id="PTHR21503">
    <property type="entry name" value="F-BOX-CONTAINING HYPOTHETICAL PROTEIN C.ELEGANS"/>
    <property type="match status" value="1"/>
</dbReference>
<dbReference type="Pfam" id="PF00646">
    <property type="entry name" value="F-box"/>
    <property type="match status" value="1"/>
</dbReference>
<dbReference type="KEGG" id="crq:GCK72_015435"/>
<dbReference type="RefSeq" id="XP_053585637.1">
    <property type="nucleotide sequence ID" value="XM_053730865.1"/>
</dbReference>
<dbReference type="AlphaFoldDB" id="A0A6A5GWU5"/>
<gene>
    <name evidence="2" type="ORF">GCK72_015435</name>
</gene>
<organism evidence="2 3">
    <name type="scientific">Caenorhabditis remanei</name>
    <name type="common">Caenorhabditis vulgaris</name>
    <dbReference type="NCBI Taxonomy" id="31234"/>
    <lineage>
        <taxon>Eukaryota</taxon>
        <taxon>Metazoa</taxon>
        <taxon>Ecdysozoa</taxon>
        <taxon>Nematoda</taxon>
        <taxon>Chromadorea</taxon>
        <taxon>Rhabditida</taxon>
        <taxon>Rhabditina</taxon>
        <taxon>Rhabditomorpha</taxon>
        <taxon>Rhabditoidea</taxon>
        <taxon>Rhabditidae</taxon>
        <taxon>Peloderinae</taxon>
        <taxon>Caenorhabditis</taxon>
    </lineage>
</organism>
<proteinExistence type="predicted"/>
<dbReference type="Proteomes" id="UP000483820">
    <property type="component" value="Chromosome IV"/>
</dbReference>
<reference evidence="2 3" key="1">
    <citation type="submission" date="2019-12" db="EMBL/GenBank/DDBJ databases">
        <title>Chromosome-level assembly of the Caenorhabditis remanei genome.</title>
        <authorList>
            <person name="Teterina A.A."/>
            <person name="Willis J.H."/>
            <person name="Phillips P.C."/>
        </authorList>
    </citation>
    <scope>NUCLEOTIDE SEQUENCE [LARGE SCALE GENOMIC DNA]</scope>
    <source>
        <strain evidence="2 3">PX506</strain>
        <tissue evidence="2">Whole organism</tissue>
    </source>
</reference>
<sequence length="363" mass="41988">MNPQNELPILRLPFRAMEEVSKALHSIINMISNRRSNTFPILRLPFLAIEEIFKAMHPIEIINFSMISKRAKAVTTNMTFYSKYAIGLGIGETMAIAIKGTNDLVSCIYLMTSNEKMDGMVEEYENNGFIQRKVYKYSKDPVEEWKQVCKYVLDIFKRQTIDVLGVALDVFVDQNVSIIDFLKTNVKSVNGCNLDQWEEENDVDEHAAYLLENIKINNELRSDLDTKNVDFDMKIPKNLKELHIKKADWIGYDKLLEIDSAQVSFGTNRISNKELNSFFKKWMAMETHLNLELLAFEFKSLEDLRLFVLHDIPHEVVDEAVKRTLITDRDETEEISGGVDIRRIDGRTATFFVQYDGFSMSVH</sequence>
<dbReference type="EMBL" id="WUAV01000004">
    <property type="protein sequence ID" value="KAF1758975.1"/>
    <property type="molecule type" value="Genomic_DNA"/>
</dbReference>
<evidence type="ECO:0000313" key="3">
    <source>
        <dbReference type="Proteomes" id="UP000483820"/>
    </source>
</evidence>
<dbReference type="PANTHER" id="PTHR21503:SF8">
    <property type="entry name" value="F-BOX ASSOCIATED DOMAIN-CONTAINING PROTEIN-RELATED"/>
    <property type="match status" value="1"/>
</dbReference>
<accession>A0A6A5GWU5</accession>
<evidence type="ECO:0000259" key="1">
    <source>
        <dbReference type="PROSITE" id="PS50181"/>
    </source>
</evidence>
<feature type="domain" description="F-box" evidence="1">
    <location>
        <begin position="38"/>
        <end position="84"/>
    </location>
</feature>
<comment type="caution">
    <text evidence="2">The sequence shown here is derived from an EMBL/GenBank/DDBJ whole genome shotgun (WGS) entry which is preliminary data.</text>
</comment>
<evidence type="ECO:0000313" key="2">
    <source>
        <dbReference type="EMBL" id="KAF1758975.1"/>
    </source>
</evidence>
<name>A0A6A5GWU5_CAERE</name>
<dbReference type="InterPro" id="IPR012885">
    <property type="entry name" value="F-box_Sdz-33"/>
</dbReference>
<dbReference type="Pfam" id="PF07735">
    <property type="entry name" value="FBA_2"/>
    <property type="match status" value="1"/>
</dbReference>
<dbReference type="InterPro" id="IPR001810">
    <property type="entry name" value="F-box_dom"/>
</dbReference>